<evidence type="ECO:0000256" key="1">
    <source>
        <dbReference type="SAM" id="MobiDB-lite"/>
    </source>
</evidence>
<evidence type="ECO:0000313" key="4">
    <source>
        <dbReference type="Proteomes" id="UP000001555"/>
    </source>
</evidence>
<keyword evidence="4" id="KW-1185">Reference proteome</keyword>
<dbReference type="AlphaFoldDB" id="B7PFK6"/>
<organism>
    <name type="scientific">Ixodes scapularis</name>
    <name type="common">Black-legged tick</name>
    <name type="synonym">Deer tick</name>
    <dbReference type="NCBI Taxonomy" id="6945"/>
    <lineage>
        <taxon>Eukaryota</taxon>
        <taxon>Metazoa</taxon>
        <taxon>Ecdysozoa</taxon>
        <taxon>Arthropoda</taxon>
        <taxon>Chelicerata</taxon>
        <taxon>Arachnida</taxon>
        <taxon>Acari</taxon>
        <taxon>Parasitiformes</taxon>
        <taxon>Ixodida</taxon>
        <taxon>Ixodoidea</taxon>
        <taxon>Ixodidae</taxon>
        <taxon>Ixodinae</taxon>
        <taxon>Ixodes</taxon>
    </lineage>
</organism>
<dbReference type="EMBL" id="ABJB010835661">
    <property type="status" value="NOT_ANNOTATED_CDS"/>
    <property type="molecule type" value="Genomic_DNA"/>
</dbReference>
<dbReference type="Proteomes" id="UP000001555">
    <property type="component" value="Unassembled WGS sequence"/>
</dbReference>
<proteinExistence type="predicted"/>
<reference evidence="3" key="2">
    <citation type="submission" date="2020-05" db="UniProtKB">
        <authorList>
            <consortium name="EnsemblMetazoa"/>
        </authorList>
    </citation>
    <scope>IDENTIFICATION</scope>
    <source>
        <strain evidence="3">wikel</strain>
    </source>
</reference>
<dbReference type="HOGENOM" id="CLU_2239501_0_0_1"/>
<dbReference type="EMBL" id="DS703155">
    <property type="protein sequence ID" value="EEC05378.1"/>
    <property type="molecule type" value="Genomic_DNA"/>
</dbReference>
<gene>
    <name evidence="2" type="ORF">IscW_ISCW004076</name>
</gene>
<dbReference type="EnsemblMetazoa" id="ISCW004076-RA">
    <property type="protein sequence ID" value="ISCW004076-PA"/>
    <property type="gene ID" value="ISCW004076"/>
</dbReference>
<evidence type="ECO:0000313" key="3">
    <source>
        <dbReference type="EnsemblMetazoa" id="ISCW004076-PA"/>
    </source>
</evidence>
<feature type="region of interest" description="Disordered" evidence="1">
    <location>
        <begin position="81"/>
        <end position="105"/>
    </location>
</feature>
<dbReference type="PaxDb" id="6945-B7PFK6"/>
<evidence type="ECO:0000313" key="2">
    <source>
        <dbReference type="EMBL" id="EEC05378.1"/>
    </source>
</evidence>
<dbReference type="EMBL" id="ABJB010267958">
    <property type="status" value="NOT_ANNOTATED_CDS"/>
    <property type="molecule type" value="Genomic_DNA"/>
</dbReference>
<reference evidence="2 4" key="1">
    <citation type="submission" date="2008-03" db="EMBL/GenBank/DDBJ databases">
        <title>Annotation of Ixodes scapularis.</title>
        <authorList>
            <consortium name="Ixodes scapularis Genome Project Consortium"/>
            <person name="Caler E."/>
            <person name="Hannick L.I."/>
            <person name="Bidwell S."/>
            <person name="Joardar V."/>
            <person name="Thiagarajan M."/>
            <person name="Amedeo P."/>
            <person name="Galinsky K.J."/>
            <person name="Schobel S."/>
            <person name="Inman J."/>
            <person name="Hostetler J."/>
            <person name="Miller J."/>
            <person name="Hammond M."/>
            <person name="Megy K."/>
            <person name="Lawson D."/>
            <person name="Kodira C."/>
            <person name="Sutton G."/>
            <person name="Meyer J."/>
            <person name="Hill C.A."/>
            <person name="Birren B."/>
            <person name="Nene V."/>
            <person name="Collins F."/>
            <person name="Alarcon-Chaidez F."/>
            <person name="Wikel S."/>
            <person name="Strausberg R."/>
        </authorList>
    </citation>
    <scope>NUCLEOTIDE SEQUENCE [LARGE SCALE GENOMIC DNA]</scope>
    <source>
        <strain evidence="4">Wikel</strain>
        <strain evidence="2">Wikel colony</strain>
    </source>
</reference>
<accession>B7PFK6</accession>
<sequence>MEGREWSGRRHCRYPGLEVGVGAVGAIVVAAPDKIGSRGQTLLAYPPYSNSGRAFCGHLDLPGGHWAPSILCVQKALGGRETTGAGQAGKSLDMPVTVTEQHPEG</sequence>
<dbReference type="VEuPathDB" id="VectorBase:ISCI004076"/>
<dbReference type="EMBL" id="ABJB010463400">
    <property type="status" value="NOT_ANNOTATED_CDS"/>
    <property type="molecule type" value="Genomic_DNA"/>
</dbReference>
<protein>
    <submittedName>
        <fullName evidence="2 3">Uncharacterized protein</fullName>
    </submittedName>
</protein>
<dbReference type="VEuPathDB" id="VectorBase:ISCW004076"/>
<dbReference type="InParanoid" id="B7PFK6"/>
<name>B7PFK6_IXOSC</name>